<keyword evidence="1" id="KW-0472">Membrane</keyword>
<keyword evidence="1" id="KW-0812">Transmembrane</keyword>
<comment type="caution">
    <text evidence="2">The sequence shown here is derived from an EMBL/GenBank/DDBJ whole genome shotgun (WGS) entry which is preliminary data.</text>
</comment>
<accession>A0ABT2PUC0</accession>
<name>A0ABT2PUC0_9MOLU</name>
<feature type="transmembrane region" description="Helical" evidence="1">
    <location>
        <begin position="30"/>
        <end position="52"/>
    </location>
</feature>
<dbReference type="RefSeq" id="WP_262095783.1">
    <property type="nucleotide sequence ID" value="NZ_JAOEGN010000003.1"/>
</dbReference>
<feature type="transmembrane region" description="Helical" evidence="1">
    <location>
        <begin position="7"/>
        <end position="24"/>
    </location>
</feature>
<dbReference type="Proteomes" id="UP001209076">
    <property type="component" value="Unassembled WGS sequence"/>
</dbReference>
<evidence type="ECO:0000313" key="2">
    <source>
        <dbReference type="EMBL" id="MCU0104546.1"/>
    </source>
</evidence>
<gene>
    <name evidence="2" type="ORF">N7603_02630</name>
</gene>
<dbReference type="EMBL" id="JAOEGN010000003">
    <property type="protein sequence ID" value="MCU0104546.1"/>
    <property type="molecule type" value="Genomic_DNA"/>
</dbReference>
<evidence type="ECO:0000256" key="1">
    <source>
        <dbReference type="SAM" id="Phobius"/>
    </source>
</evidence>
<keyword evidence="3" id="KW-1185">Reference proteome</keyword>
<reference evidence="3" key="1">
    <citation type="submission" date="2023-07" db="EMBL/GenBank/DDBJ databases">
        <title>Novel Mycoplasma species identified in domestic and wild animals.</title>
        <authorList>
            <person name="Volokhov D.V."/>
            <person name="Furtak V.A."/>
            <person name="Zagorodnyaya T.A."/>
        </authorList>
    </citation>
    <scope>NUCLEOTIDE SEQUENCE [LARGE SCALE GENOMIC DNA]</scope>
    <source>
        <strain evidence="3">92-19</strain>
    </source>
</reference>
<sequence length="214" mass="25168">MIIILGLCIFILIICMFMIGFLLLTNIEYAIIPVIVALGLVIVIRKIFYSYVRKYPLNDKKDFISKNIYKLVVDSIDFWSISFIVKEGVWICEENGEKVVLDLKGFIFPKSFIRAYVIRNLRYKTIDKKAPIYQLYANKFRIDKFNNMDIKLQLCDDSSYVVRDGVSIYGFISREITRSRSRYMFNTNRSLFSAKKNRVSINEKIYLTYDNNGD</sequence>
<evidence type="ECO:0000313" key="3">
    <source>
        <dbReference type="Proteomes" id="UP001209076"/>
    </source>
</evidence>
<organism evidence="2 3">
    <name type="scientific">Paracholeplasma vituli</name>
    <dbReference type="NCBI Taxonomy" id="69473"/>
    <lineage>
        <taxon>Bacteria</taxon>
        <taxon>Bacillati</taxon>
        <taxon>Mycoplasmatota</taxon>
        <taxon>Mollicutes</taxon>
        <taxon>Acholeplasmatales</taxon>
        <taxon>Acholeplasmataceae</taxon>
        <taxon>Paracholeplasma</taxon>
    </lineage>
</organism>
<proteinExistence type="predicted"/>
<keyword evidence="1" id="KW-1133">Transmembrane helix</keyword>
<protein>
    <submittedName>
        <fullName evidence="2">Uncharacterized protein</fullName>
    </submittedName>
</protein>